<organism evidence="1 2">
    <name type="scientific">Streptomyces cyaneochromogenes</name>
    <dbReference type="NCBI Taxonomy" id="2496836"/>
    <lineage>
        <taxon>Bacteria</taxon>
        <taxon>Bacillati</taxon>
        <taxon>Actinomycetota</taxon>
        <taxon>Actinomycetes</taxon>
        <taxon>Kitasatosporales</taxon>
        <taxon>Streptomycetaceae</taxon>
        <taxon>Streptomyces</taxon>
    </lineage>
</organism>
<gene>
    <name evidence="1" type="ORF">EJ357_36405</name>
</gene>
<reference evidence="1 2" key="1">
    <citation type="journal article" date="2019" name="Int. J. Syst. Evol. Microbiol.">
        <title>Streptomyces cyaneochromogenes sp. nov., a blue pigment-producing actinomycete from manganese-contaminated soil.</title>
        <authorList>
            <person name="Tang X."/>
            <person name="Zhao J."/>
            <person name="Li K."/>
            <person name="Chen Z."/>
            <person name="Sun Y."/>
            <person name="Gao J."/>
        </authorList>
    </citation>
    <scope>NUCLEOTIDE SEQUENCE [LARGE SCALE GENOMIC DNA]</scope>
    <source>
        <strain evidence="1 2">MK-45</strain>
    </source>
</reference>
<accession>A0A3Q9EXF7</accession>
<keyword evidence="2" id="KW-1185">Reference proteome</keyword>
<evidence type="ECO:0000313" key="2">
    <source>
        <dbReference type="Proteomes" id="UP000280298"/>
    </source>
</evidence>
<dbReference type="OrthoDB" id="4325673at2"/>
<dbReference type="RefSeq" id="WP_126395924.1">
    <property type="nucleotide sequence ID" value="NZ_CP034539.1"/>
</dbReference>
<name>A0A3Q9EXF7_9ACTN</name>
<dbReference type="KEGG" id="scya:EJ357_36405"/>
<dbReference type="AlphaFoldDB" id="A0A3Q9EXF7"/>
<dbReference type="Proteomes" id="UP000280298">
    <property type="component" value="Chromosome"/>
</dbReference>
<sequence>MGTYNIRNINGPANIGDHGRIEINNGADPAAVVRLAEQLVERLRTDNPALVPQAQIIQGELADAGQDGRPANGGRIRSALETIGIGVAAGSGSLALAQEIGRVLGL</sequence>
<dbReference type="EMBL" id="CP034539">
    <property type="protein sequence ID" value="AZQ38266.1"/>
    <property type="molecule type" value="Genomic_DNA"/>
</dbReference>
<evidence type="ECO:0000313" key="1">
    <source>
        <dbReference type="EMBL" id="AZQ38266.1"/>
    </source>
</evidence>
<proteinExistence type="predicted"/>
<protein>
    <submittedName>
        <fullName evidence="1">Uncharacterized protein</fullName>
    </submittedName>
</protein>